<dbReference type="Gene3D" id="4.10.240.10">
    <property type="entry name" value="Zn(2)-C6 fungal-type DNA-binding domain"/>
    <property type="match status" value="1"/>
</dbReference>
<evidence type="ECO:0000313" key="8">
    <source>
        <dbReference type="EMBL" id="KAG0645944.1"/>
    </source>
</evidence>
<feature type="domain" description="Zn(2)-C6 fungal-type" evidence="7">
    <location>
        <begin position="118"/>
        <end position="152"/>
    </location>
</feature>
<keyword evidence="5" id="KW-0539">Nucleus</keyword>
<feature type="compositionally biased region" description="Polar residues" evidence="6">
    <location>
        <begin position="307"/>
        <end position="318"/>
    </location>
</feature>
<evidence type="ECO:0000256" key="4">
    <source>
        <dbReference type="ARBA" id="ARBA00023163"/>
    </source>
</evidence>
<evidence type="ECO:0000256" key="6">
    <source>
        <dbReference type="SAM" id="MobiDB-lite"/>
    </source>
</evidence>
<dbReference type="SMART" id="SM00906">
    <property type="entry name" value="Fungal_trans"/>
    <property type="match status" value="1"/>
</dbReference>
<dbReference type="GO" id="GO:0008270">
    <property type="term" value="F:zinc ion binding"/>
    <property type="evidence" value="ECO:0007669"/>
    <property type="project" value="InterPro"/>
</dbReference>
<sequence length="769" mass="84610">MQSYPSPNTMAAEGVPPFYSQSPSQQSQSTGLTHPDLQLIAQHSQSRTLAPSMNAGPGGILSETQDPRGQHQYHQDQTQPHAAAAHLQASPAQMGPVPGQYDSSPDASNRKRSKVSRACDECRRKKIRCDATEESGDTPCTSCKRIGSRCQFSRVPMKRGPSKGQWANDRGSRRSYIKELADRVQNLEGSLQVQQGGEVSTQQYFQHDSPQQQRASEEFSPPDDSMQRKRTYSAVSGDLGTTYQPQRPATGWASQELPRHLPHPPNAFPASHSAPATTTTVFREPNYSPNGLQPSPYWRTAPEPVRRQSSSFESLPQTDHSHHERVTDWDESIVDGYYNIIHPTYPLLALSKNKVRSMIAQCPTTLREAFYESLYAAVRSFPTPSAPTPEQQSSRKAAQLIIASEFENAADRTSTTNLVYLQVMLLMAIEADNCDPSQAQSGPSQSFWLGSAVELAYSMKLYTQKRLERQSINDPDSDESNARRIWWSLVMMDRWHAAIIGCPLLVPDTSVVVFQDDQAVLGESLYDLARLIIILGHVTLAPTDLSDPFNPSSSYFRTLLRGELERYRESLSASSLPPPNAPVVMYLSYWSLRILMARKLPEYGPHDLCEPATKIVTLLKNNPSLVCPLTHYANTFAAAALIECTAHEQTRMEAESGLTTLLDSRIAPSGWDASIRELIVKNKHLGQSTGAGGAAGAKAGTSQHSTGEESHLRSLAEAAELATATNEGKAESLAGGVRKESSTDGKIIRRFHDLREIVRSGLLGGSADR</sequence>
<feature type="compositionally biased region" description="Low complexity" evidence="6">
    <location>
        <begin position="268"/>
        <end position="280"/>
    </location>
</feature>
<evidence type="ECO:0000256" key="5">
    <source>
        <dbReference type="ARBA" id="ARBA00023242"/>
    </source>
</evidence>
<proteinExistence type="predicted"/>
<dbReference type="InterPro" id="IPR001138">
    <property type="entry name" value="Zn2Cys6_DnaBD"/>
</dbReference>
<evidence type="ECO:0000256" key="1">
    <source>
        <dbReference type="ARBA" id="ARBA00022723"/>
    </source>
</evidence>
<dbReference type="InterPro" id="IPR036864">
    <property type="entry name" value="Zn2-C6_fun-type_DNA-bd_sf"/>
</dbReference>
<protein>
    <submittedName>
        <fullName evidence="8">Transcriptional regulatory</fullName>
    </submittedName>
</protein>
<evidence type="ECO:0000256" key="3">
    <source>
        <dbReference type="ARBA" id="ARBA00023125"/>
    </source>
</evidence>
<dbReference type="Pfam" id="PF04082">
    <property type="entry name" value="Fungal_trans"/>
    <property type="match status" value="1"/>
</dbReference>
<dbReference type="PROSITE" id="PS50048">
    <property type="entry name" value="ZN2_CY6_FUNGAL_2"/>
    <property type="match status" value="1"/>
</dbReference>
<keyword evidence="9" id="KW-1185">Reference proteome</keyword>
<dbReference type="Pfam" id="PF00172">
    <property type="entry name" value="Zn_clus"/>
    <property type="match status" value="1"/>
</dbReference>
<dbReference type="InterPro" id="IPR007219">
    <property type="entry name" value="XnlR_reg_dom"/>
</dbReference>
<evidence type="ECO:0000259" key="7">
    <source>
        <dbReference type="PROSITE" id="PS50048"/>
    </source>
</evidence>
<dbReference type="SUPFAM" id="SSF57701">
    <property type="entry name" value="Zn2/Cys6 DNA-binding domain"/>
    <property type="match status" value="1"/>
</dbReference>
<feature type="region of interest" description="Disordered" evidence="6">
    <location>
        <begin position="1"/>
        <end position="117"/>
    </location>
</feature>
<feature type="compositionally biased region" description="Polar residues" evidence="6">
    <location>
        <begin position="41"/>
        <end position="51"/>
    </location>
</feature>
<dbReference type="SMART" id="SM00066">
    <property type="entry name" value="GAL4"/>
    <property type="match status" value="1"/>
</dbReference>
<dbReference type="PANTHER" id="PTHR31668:SF26">
    <property type="entry name" value="GLUCOSE TRANSPORT TRANSCRIPTION REGULATOR RGT1-RELATED"/>
    <property type="match status" value="1"/>
</dbReference>
<dbReference type="PROSITE" id="PS00463">
    <property type="entry name" value="ZN2_CY6_FUNGAL_1"/>
    <property type="match status" value="1"/>
</dbReference>
<evidence type="ECO:0000256" key="2">
    <source>
        <dbReference type="ARBA" id="ARBA00023015"/>
    </source>
</evidence>
<evidence type="ECO:0000313" key="9">
    <source>
        <dbReference type="Proteomes" id="UP000785200"/>
    </source>
</evidence>
<dbReference type="PANTHER" id="PTHR31668">
    <property type="entry name" value="GLUCOSE TRANSPORT TRANSCRIPTION REGULATOR RGT1-RELATED-RELATED"/>
    <property type="match status" value="1"/>
</dbReference>
<dbReference type="OrthoDB" id="5426978at2759"/>
<dbReference type="AlphaFoldDB" id="A0A9P6SNK1"/>
<dbReference type="Proteomes" id="UP000785200">
    <property type="component" value="Unassembled WGS sequence"/>
</dbReference>
<dbReference type="CDD" id="cd12148">
    <property type="entry name" value="fungal_TF_MHR"/>
    <property type="match status" value="1"/>
</dbReference>
<name>A0A9P6SNK1_9HELO</name>
<feature type="compositionally biased region" description="Low complexity" evidence="6">
    <location>
        <begin position="20"/>
        <end position="29"/>
    </location>
</feature>
<keyword evidence="1" id="KW-0479">Metal-binding</keyword>
<dbReference type="GO" id="GO:0000981">
    <property type="term" value="F:DNA-binding transcription factor activity, RNA polymerase II-specific"/>
    <property type="evidence" value="ECO:0007669"/>
    <property type="project" value="InterPro"/>
</dbReference>
<dbReference type="GO" id="GO:0006351">
    <property type="term" value="P:DNA-templated transcription"/>
    <property type="evidence" value="ECO:0007669"/>
    <property type="project" value="InterPro"/>
</dbReference>
<organism evidence="8 9">
    <name type="scientific">Hyphodiscus hymeniophilus</name>
    <dbReference type="NCBI Taxonomy" id="353542"/>
    <lineage>
        <taxon>Eukaryota</taxon>
        <taxon>Fungi</taxon>
        <taxon>Dikarya</taxon>
        <taxon>Ascomycota</taxon>
        <taxon>Pezizomycotina</taxon>
        <taxon>Leotiomycetes</taxon>
        <taxon>Helotiales</taxon>
        <taxon>Hyphodiscaceae</taxon>
        <taxon>Hyphodiscus</taxon>
    </lineage>
</organism>
<gene>
    <name evidence="8" type="ORF">D0Z07_7992</name>
</gene>
<keyword evidence="2" id="KW-0805">Transcription regulation</keyword>
<feature type="region of interest" description="Disordered" evidence="6">
    <location>
        <begin position="193"/>
        <end position="325"/>
    </location>
</feature>
<feature type="compositionally biased region" description="Low complexity" evidence="6">
    <location>
        <begin position="77"/>
        <end position="93"/>
    </location>
</feature>
<dbReference type="GO" id="GO:0003677">
    <property type="term" value="F:DNA binding"/>
    <property type="evidence" value="ECO:0007669"/>
    <property type="project" value="UniProtKB-KW"/>
</dbReference>
<feature type="compositionally biased region" description="Polar residues" evidence="6">
    <location>
        <begin position="193"/>
        <end position="214"/>
    </location>
</feature>
<reference evidence="8" key="1">
    <citation type="submission" date="2019-07" db="EMBL/GenBank/DDBJ databases">
        <title>Hyphodiscus hymeniophilus genome sequencing and assembly.</title>
        <authorList>
            <person name="Kramer G."/>
            <person name="Nodwell J."/>
        </authorList>
    </citation>
    <scope>NUCLEOTIDE SEQUENCE</scope>
    <source>
        <strain evidence="8">ATCC 34498</strain>
    </source>
</reference>
<feature type="region of interest" description="Disordered" evidence="6">
    <location>
        <begin position="690"/>
        <end position="711"/>
    </location>
</feature>
<keyword evidence="3" id="KW-0238">DNA-binding</keyword>
<keyword evidence="4" id="KW-0804">Transcription</keyword>
<comment type="caution">
    <text evidence="8">The sequence shown here is derived from an EMBL/GenBank/DDBJ whole genome shotgun (WGS) entry which is preliminary data.</text>
</comment>
<dbReference type="CDD" id="cd00067">
    <property type="entry name" value="GAL4"/>
    <property type="match status" value="1"/>
</dbReference>
<dbReference type="EMBL" id="VNKQ01000017">
    <property type="protein sequence ID" value="KAG0645944.1"/>
    <property type="molecule type" value="Genomic_DNA"/>
</dbReference>
<accession>A0A9P6SNK1</accession>
<dbReference type="InterPro" id="IPR050797">
    <property type="entry name" value="Carb_Metab_Trans_Reg"/>
</dbReference>